<reference evidence="2" key="2">
    <citation type="journal article" date="2023" name="IMA Fungus">
        <title>Comparative genomic study of the Penicillium genus elucidates a diverse pangenome and 15 lateral gene transfer events.</title>
        <authorList>
            <person name="Petersen C."/>
            <person name="Sorensen T."/>
            <person name="Nielsen M.R."/>
            <person name="Sondergaard T.E."/>
            <person name="Sorensen J.L."/>
            <person name="Fitzpatrick D.A."/>
            <person name="Frisvad J.C."/>
            <person name="Nielsen K.L."/>
        </authorList>
    </citation>
    <scope>NUCLEOTIDE SEQUENCE</scope>
    <source>
        <strain evidence="2">IBT 26290</strain>
    </source>
</reference>
<dbReference type="GeneID" id="81431878"/>
<dbReference type="AlphaFoldDB" id="A0A9W9LD30"/>
<dbReference type="Proteomes" id="UP001149163">
    <property type="component" value="Unassembled WGS sequence"/>
</dbReference>
<accession>A0A9W9LD30</accession>
<protein>
    <submittedName>
        <fullName evidence="2">Uncharacterized protein</fullName>
    </submittedName>
</protein>
<sequence length="110" mass="12161">MDSKPVEQSRASFQAERQSWARADITSRHHPRYCRKENALVPLHPAGGSGENLTKQGRKRASEGWDLDAESALLVELIQLYHPTTRPGTARGVGNCEDAAPPGRKEARVM</sequence>
<feature type="region of interest" description="Disordered" evidence="1">
    <location>
        <begin position="85"/>
        <end position="110"/>
    </location>
</feature>
<reference evidence="2" key="1">
    <citation type="submission" date="2022-11" db="EMBL/GenBank/DDBJ databases">
        <authorList>
            <person name="Petersen C."/>
        </authorList>
    </citation>
    <scope>NUCLEOTIDE SEQUENCE</scope>
    <source>
        <strain evidence="2">IBT 26290</strain>
    </source>
</reference>
<evidence type="ECO:0000313" key="2">
    <source>
        <dbReference type="EMBL" id="KAJ5151326.1"/>
    </source>
</evidence>
<feature type="region of interest" description="Disordered" evidence="1">
    <location>
        <begin position="1"/>
        <end position="63"/>
    </location>
</feature>
<evidence type="ECO:0000256" key="1">
    <source>
        <dbReference type="SAM" id="MobiDB-lite"/>
    </source>
</evidence>
<organism evidence="2 3">
    <name type="scientific">Penicillium canariense</name>
    <dbReference type="NCBI Taxonomy" id="189055"/>
    <lineage>
        <taxon>Eukaryota</taxon>
        <taxon>Fungi</taxon>
        <taxon>Dikarya</taxon>
        <taxon>Ascomycota</taxon>
        <taxon>Pezizomycotina</taxon>
        <taxon>Eurotiomycetes</taxon>
        <taxon>Eurotiomycetidae</taxon>
        <taxon>Eurotiales</taxon>
        <taxon>Aspergillaceae</taxon>
        <taxon>Penicillium</taxon>
    </lineage>
</organism>
<keyword evidence="3" id="KW-1185">Reference proteome</keyword>
<evidence type="ECO:0000313" key="3">
    <source>
        <dbReference type="Proteomes" id="UP001149163"/>
    </source>
</evidence>
<comment type="caution">
    <text evidence="2">The sequence shown here is derived from an EMBL/GenBank/DDBJ whole genome shotgun (WGS) entry which is preliminary data.</text>
</comment>
<dbReference type="RefSeq" id="XP_056538659.1">
    <property type="nucleotide sequence ID" value="XM_056692702.1"/>
</dbReference>
<dbReference type="EMBL" id="JAPQKN010000008">
    <property type="protein sequence ID" value="KAJ5151326.1"/>
    <property type="molecule type" value="Genomic_DNA"/>
</dbReference>
<gene>
    <name evidence="2" type="ORF">N7482_010578</name>
</gene>
<name>A0A9W9LD30_9EURO</name>
<proteinExistence type="predicted"/>